<reference evidence="5 6" key="1">
    <citation type="journal article" date="2021" name="BMC Genomics">
        <title>Datura genome reveals duplications of psychoactive alkaloid biosynthetic genes and high mutation rate following tissue culture.</title>
        <authorList>
            <person name="Rajewski A."/>
            <person name="Carter-House D."/>
            <person name="Stajich J."/>
            <person name="Litt A."/>
        </authorList>
    </citation>
    <scope>NUCLEOTIDE SEQUENCE [LARGE SCALE GENOMIC DNA]</scope>
    <source>
        <strain evidence="5">AR-01</strain>
    </source>
</reference>
<proteinExistence type="predicted"/>
<dbReference type="SUPFAM" id="SSF48179">
    <property type="entry name" value="6-phosphogluconate dehydrogenase C-terminal domain-like"/>
    <property type="match status" value="1"/>
</dbReference>
<feature type="domain" description="6-phosphogluconate dehydrogenase NADP-binding" evidence="4">
    <location>
        <begin position="2"/>
        <end position="58"/>
    </location>
</feature>
<keyword evidence="6" id="KW-1185">Reference proteome</keyword>
<dbReference type="Gene3D" id="3.40.50.720">
    <property type="entry name" value="NAD(P)-binding Rossmann-like Domain"/>
    <property type="match status" value="1"/>
</dbReference>
<dbReference type="InterPro" id="IPR006115">
    <property type="entry name" value="6PGDH_NADP-bd"/>
</dbReference>
<dbReference type="EC" id="1.1.1.44" evidence="2"/>
<protein>
    <recommendedName>
        <fullName evidence="2">phosphogluconate dehydrogenase (NADP(+)-dependent, decarboxylating)</fullName>
        <ecNumber evidence="2">1.1.1.44</ecNumber>
    </recommendedName>
</protein>
<dbReference type="PANTHER" id="PTHR11811">
    <property type="entry name" value="6-PHOSPHOGLUCONATE DEHYDROGENASE"/>
    <property type="match status" value="1"/>
</dbReference>
<dbReference type="EMBL" id="JACEIK010000102">
    <property type="protein sequence ID" value="MCD7449575.1"/>
    <property type="molecule type" value="Genomic_DNA"/>
</dbReference>
<evidence type="ECO:0000313" key="5">
    <source>
        <dbReference type="EMBL" id="MCD7449575.1"/>
    </source>
</evidence>
<dbReference type="Pfam" id="PF03446">
    <property type="entry name" value="NAD_binding_2"/>
    <property type="match status" value="1"/>
</dbReference>
<evidence type="ECO:0000259" key="4">
    <source>
        <dbReference type="Pfam" id="PF03446"/>
    </source>
</evidence>
<sequence>MEVNEKGFLYLGMGVSGDEEGARNGSSLMPGGAFLNIMIILIKVAALVEDGPCVTYIGEGDAGNFVKMVYNGIEYGDSEAYDVLKNAGECGEGLDLNLGELARIWKGGCIRGVGKEKGWNLNLGEWARAVFLDRIKRGCISGVRGCQTWWLIQSLLGRWCRDKQHGGGWWDLPSRGELVFQECRQRCSILTGVLGFLRTLCRLKGTTLGNIPTRGLICQDAGACSALCITEPW</sequence>
<evidence type="ECO:0000313" key="6">
    <source>
        <dbReference type="Proteomes" id="UP000823775"/>
    </source>
</evidence>
<evidence type="ECO:0000256" key="2">
    <source>
        <dbReference type="ARBA" id="ARBA00013011"/>
    </source>
</evidence>
<dbReference type="SUPFAM" id="SSF51735">
    <property type="entry name" value="NAD(P)-binding Rossmann-fold domains"/>
    <property type="match status" value="1"/>
</dbReference>
<name>A0ABS8RRY6_DATST</name>
<dbReference type="Gene3D" id="1.10.1040.10">
    <property type="entry name" value="N-(1-d-carboxylethyl)-l-norvaline Dehydrogenase, domain 2"/>
    <property type="match status" value="1"/>
</dbReference>
<dbReference type="InterPro" id="IPR013328">
    <property type="entry name" value="6PGD_dom2"/>
</dbReference>
<dbReference type="InterPro" id="IPR036291">
    <property type="entry name" value="NAD(P)-bd_dom_sf"/>
</dbReference>
<comment type="caution">
    <text evidence="5">The sequence shown here is derived from an EMBL/GenBank/DDBJ whole genome shotgun (WGS) entry which is preliminary data.</text>
</comment>
<comment type="pathway">
    <text evidence="1">Carbohydrate degradation; pentose phosphate pathway; D-ribulose 5-phosphate from D-glucose 6-phosphate (oxidative stage): step 3/3.</text>
</comment>
<accession>A0ABS8RRY6</accession>
<dbReference type="InterPro" id="IPR008927">
    <property type="entry name" value="6-PGluconate_DH-like_C_sf"/>
</dbReference>
<evidence type="ECO:0000256" key="3">
    <source>
        <dbReference type="ARBA" id="ARBA00023126"/>
    </source>
</evidence>
<dbReference type="InterPro" id="IPR006183">
    <property type="entry name" value="Pgluconate_DH"/>
</dbReference>
<keyword evidence="3" id="KW-0570">Pentose shunt</keyword>
<dbReference type="Proteomes" id="UP000823775">
    <property type="component" value="Unassembled WGS sequence"/>
</dbReference>
<organism evidence="5 6">
    <name type="scientific">Datura stramonium</name>
    <name type="common">Jimsonweed</name>
    <name type="synonym">Common thornapple</name>
    <dbReference type="NCBI Taxonomy" id="4076"/>
    <lineage>
        <taxon>Eukaryota</taxon>
        <taxon>Viridiplantae</taxon>
        <taxon>Streptophyta</taxon>
        <taxon>Embryophyta</taxon>
        <taxon>Tracheophyta</taxon>
        <taxon>Spermatophyta</taxon>
        <taxon>Magnoliopsida</taxon>
        <taxon>eudicotyledons</taxon>
        <taxon>Gunneridae</taxon>
        <taxon>Pentapetalae</taxon>
        <taxon>asterids</taxon>
        <taxon>lamiids</taxon>
        <taxon>Solanales</taxon>
        <taxon>Solanaceae</taxon>
        <taxon>Solanoideae</taxon>
        <taxon>Datureae</taxon>
        <taxon>Datura</taxon>
    </lineage>
</organism>
<gene>
    <name evidence="5" type="ORF">HAX54_000639</name>
</gene>
<evidence type="ECO:0000256" key="1">
    <source>
        <dbReference type="ARBA" id="ARBA00004874"/>
    </source>
</evidence>